<dbReference type="PANTHER" id="PTHR22792:SF131">
    <property type="entry name" value="LA-RELATED PROTEIN LARP4B"/>
    <property type="match status" value="1"/>
</dbReference>
<dbReference type="InterPro" id="IPR036390">
    <property type="entry name" value="WH_DNA-bd_sf"/>
</dbReference>
<evidence type="ECO:0000256" key="1">
    <source>
        <dbReference type="ARBA" id="ARBA00022884"/>
    </source>
</evidence>
<dbReference type="PROSITE" id="PS50961">
    <property type="entry name" value="HTH_LA"/>
    <property type="match status" value="1"/>
</dbReference>
<organism evidence="5 6">
    <name type="scientific">Eptatretus burgeri</name>
    <name type="common">Inshore hagfish</name>
    <dbReference type="NCBI Taxonomy" id="7764"/>
    <lineage>
        <taxon>Eukaryota</taxon>
        <taxon>Metazoa</taxon>
        <taxon>Chordata</taxon>
        <taxon>Craniata</taxon>
        <taxon>Vertebrata</taxon>
        <taxon>Cyclostomata</taxon>
        <taxon>Myxini</taxon>
        <taxon>Myxiniformes</taxon>
        <taxon>Myxinidae</taxon>
        <taxon>Eptatretinae</taxon>
        <taxon>Eptatretus</taxon>
    </lineage>
</organism>
<evidence type="ECO:0000313" key="5">
    <source>
        <dbReference type="Ensembl" id="ENSEBUP00000008134.1"/>
    </source>
</evidence>
<protein>
    <recommendedName>
        <fullName evidence="4">HTH La-type RNA-binding domain-containing protein</fullName>
    </recommendedName>
</protein>
<accession>A0A8C4Q0G0</accession>
<dbReference type="GO" id="GO:0010494">
    <property type="term" value="C:cytoplasmic stress granule"/>
    <property type="evidence" value="ECO:0007669"/>
    <property type="project" value="TreeGrafter"/>
</dbReference>
<dbReference type="Proteomes" id="UP000694388">
    <property type="component" value="Unplaced"/>
</dbReference>
<keyword evidence="1 2" id="KW-0694">RNA-binding</keyword>
<dbReference type="InterPro" id="IPR036388">
    <property type="entry name" value="WH-like_DNA-bd_sf"/>
</dbReference>
<dbReference type="InterPro" id="IPR045180">
    <property type="entry name" value="La_dom_prot"/>
</dbReference>
<feature type="domain" description="HTH La-type RNA-binding" evidence="4">
    <location>
        <begin position="98"/>
        <end position="187"/>
    </location>
</feature>
<dbReference type="Gene3D" id="1.10.10.10">
    <property type="entry name" value="Winged helix-like DNA-binding domain superfamily/Winged helix DNA-binding domain"/>
    <property type="match status" value="1"/>
</dbReference>
<evidence type="ECO:0000256" key="2">
    <source>
        <dbReference type="PROSITE-ProRule" id="PRU00332"/>
    </source>
</evidence>
<reference evidence="5" key="1">
    <citation type="submission" date="2025-08" db="UniProtKB">
        <authorList>
            <consortium name="Ensembl"/>
        </authorList>
    </citation>
    <scope>IDENTIFICATION</scope>
</reference>
<dbReference type="PANTHER" id="PTHR22792">
    <property type="entry name" value="LUPUS LA PROTEIN-RELATED"/>
    <property type="match status" value="1"/>
</dbReference>
<evidence type="ECO:0000313" key="6">
    <source>
        <dbReference type="Proteomes" id="UP000694388"/>
    </source>
</evidence>
<dbReference type="SUPFAM" id="SSF46785">
    <property type="entry name" value="Winged helix' DNA-binding domain"/>
    <property type="match status" value="1"/>
</dbReference>
<dbReference type="GO" id="GO:0005829">
    <property type="term" value="C:cytosol"/>
    <property type="evidence" value="ECO:0007669"/>
    <property type="project" value="TreeGrafter"/>
</dbReference>
<dbReference type="Ensembl" id="ENSEBUT00000008627.1">
    <property type="protein sequence ID" value="ENSEBUP00000008134.1"/>
    <property type="gene ID" value="ENSEBUG00000005290.1"/>
</dbReference>
<proteinExistence type="predicted"/>
<dbReference type="GeneTree" id="ENSGT00940000154409"/>
<dbReference type="AlphaFoldDB" id="A0A8C4Q0G0"/>
<dbReference type="GO" id="GO:0045727">
    <property type="term" value="P:positive regulation of translation"/>
    <property type="evidence" value="ECO:0007669"/>
    <property type="project" value="TreeGrafter"/>
</dbReference>
<evidence type="ECO:0000259" key="4">
    <source>
        <dbReference type="PROSITE" id="PS50961"/>
    </source>
</evidence>
<dbReference type="InterPro" id="IPR006630">
    <property type="entry name" value="La_HTH"/>
</dbReference>
<dbReference type="Pfam" id="PF05383">
    <property type="entry name" value="La"/>
    <property type="match status" value="1"/>
</dbReference>
<keyword evidence="6" id="KW-1185">Reference proteome</keyword>
<evidence type="ECO:0000256" key="3">
    <source>
        <dbReference type="SAM" id="MobiDB-lite"/>
    </source>
</evidence>
<sequence>IPAEEEVGLSVRSGVAAASPHLSSPCEPVQPASVSEGLHRHNAYPYRATSPTVNGESGDGANSHTGLSSVAASPGEDQEAKVQSTPVSLEARRLESLPSSKEELKDALKRQLEYYFSRENLAGDAYLLSQMDSQQYVPVETIAGFNLVKRLTSDLQLIIDVLKSSSVVQVDEAGRRVRPVLPKRCIVILREIPQNTPVEVSTCLGCPA</sequence>
<feature type="region of interest" description="Disordered" evidence="3">
    <location>
        <begin position="1"/>
        <end position="87"/>
    </location>
</feature>
<dbReference type="CDD" id="cd08031">
    <property type="entry name" value="LARP_4_5_like"/>
    <property type="match status" value="1"/>
</dbReference>
<name>A0A8C4Q0G0_EPTBU</name>
<feature type="compositionally biased region" description="Polar residues" evidence="3">
    <location>
        <begin position="49"/>
        <end position="71"/>
    </location>
</feature>
<reference evidence="5" key="2">
    <citation type="submission" date="2025-09" db="UniProtKB">
        <authorList>
            <consortium name="Ensembl"/>
        </authorList>
    </citation>
    <scope>IDENTIFICATION</scope>
</reference>
<dbReference type="GO" id="GO:0003730">
    <property type="term" value="F:mRNA 3'-UTR binding"/>
    <property type="evidence" value="ECO:0007669"/>
    <property type="project" value="TreeGrafter"/>
</dbReference>
<dbReference type="SMART" id="SM00715">
    <property type="entry name" value="LA"/>
    <property type="match status" value="1"/>
</dbReference>